<gene>
    <name evidence="1" type="ORF">TrRE_jg3460</name>
</gene>
<dbReference type="AlphaFoldDB" id="A0A9W7L3S2"/>
<dbReference type="Proteomes" id="UP001165082">
    <property type="component" value="Unassembled WGS sequence"/>
</dbReference>
<evidence type="ECO:0000313" key="2">
    <source>
        <dbReference type="Proteomes" id="UP001165082"/>
    </source>
</evidence>
<comment type="caution">
    <text evidence="1">The sequence shown here is derived from an EMBL/GenBank/DDBJ whole genome shotgun (WGS) entry which is preliminary data.</text>
</comment>
<proteinExistence type="predicted"/>
<organism evidence="1 2">
    <name type="scientific">Triparma retinervis</name>
    <dbReference type="NCBI Taxonomy" id="2557542"/>
    <lineage>
        <taxon>Eukaryota</taxon>
        <taxon>Sar</taxon>
        <taxon>Stramenopiles</taxon>
        <taxon>Ochrophyta</taxon>
        <taxon>Bolidophyceae</taxon>
        <taxon>Parmales</taxon>
        <taxon>Triparmaceae</taxon>
        <taxon>Triparma</taxon>
    </lineage>
</organism>
<name>A0A9W7L3S2_9STRA</name>
<accession>A0A9W7L3S2</accession>
<dbReference type="EMBL" id="BRXZ01007185">
    <property type="protein sequence ID" value="GMI25296.1"/>
    <property type="molecule type" value="Genomic_DNA"/>
</dbReference>
<protein>
    <submittedName>
        <fullName evidence="1">Uncharacterized protein</fullName>
    </submittedName>
</protein>
<reference evidence="1" key="1">
    <citation type="submission" date="2022-07" db="EMBL/GenBank/DDBJ databases">
        <title>Genome analysis of Parmales, a sister group of diatoms, reveals the evolutionary specialization of diatoms from phago-mixotrophs to photoautotrophs.</title>
        <authorList>
            <person name="Ban H."/>
            <person name="Sato S."/>
            <person name="Yoshikawa S."/>
            <person name="Kazumasa Y."/>
            <person name="Nakamura Y."/>
            <person name="Ichinomiya M."/>
            <person name="Saitoh K."/>
            <person name="Sato N."/>
            <person name="Blanc-Mathieu R."/>
            <person name="Endo H."/>
            <person name="Kuwata A."/>
            <person name="Ogata H."/>
        </authorList>
    </citation>
    <scope>NUCLEOTIDE SEQUENCE</scope>
</reference>
<evidence type="ECO:0000313" key="1">
    <source>
        <dbReference type="EMBL" id="GMI25296.1"/>
    </source>
</evidence>
<sequence>MVLIFCCISPSVVAVSQPTSQLASEGRGNLIKERRFEDASLLPSRKDAPLIMSKELVLRTTLDDDFLRAMKSPGDIATMQPFWGFSVHKLPCRDILK</sequence>
<keyword evidence="2" id="KW-1185">Reference proteome</keyword>